<dbReference type="PANTHER" id="PTHR43280:SF28">
    <property type="entry name" value="HTH-TYPE TRANSCRIPTIONAL ACTIVATOR RHAS"/>
    <property type="match status" value="1"/>
</dbReference>
<dbReference type="GO" id="GO:0043565">
    <property type="term" value="F:sequence-specific DNA binding"/>
    <property type="evidence" value="ECO:0007669"/>
    <property type="project" value="InterPro"/>
</dbReference>
<accession>A0A5B8VQT1</accession>
<gene>
    <name evidence="5" type="ORF">FSB73_20035</name>
</gene>
<dbReference type="OrthoDB" id="799767at2"/>
<sequence>MGNQLFETEFLKGGDGEWGLGNALGPSLYLPHTQLFNLSGGWGHMDFLNIPTEEFNLFSNKYKTQRGIQTMTRIGRPLFEISYMIKGSGIIDLNNQGALTLHARQFNITYTPYTECKTTLQPKLDAETLDIYLSYDQLYHYHDIFPEVVEPFLEAAQTKRHYNFKSVPLYLTGKIYDQALRVSQLIHQPTIAKQILPAVFNVNVQSLITDTFRYLDRSKSKGISNLQEQRMKMLSGDIFKIIGTGDINIEQLASYVDLSIPEFKGLLGEWYNKVPRNFIFELKMTAARRLIQENISFQEVASRIGYSTPEIFSQRFKYIYGIAPREYKYNWKKRAHCDQRFGLIV</sequence>
<protein>
    <submittedName>
        <fullName evidence="5">Helix-turn-helix transcriptional regulator</fullName>
    </submittedName>
</protein>
<keyword evidence="6" id="KW-1185">Reference proteome</keyword>
<keyword evidence="1" id="KW-0805">Transcription regulation</keyword>
<dbReference type="Proteomes" id="UP000321291">
    <property type="component" value="Chromosome"/>
</dbReference>
<dbReference type="InterPro" id="IPR018062">
    <property type="entry name" value="HTH_AraC-typ_CS"/>
</dbReference>
<proteinExistence type="predicted"/>
<dbReference type="PANTHER" id="PTHR43280">
    <property type="entry name" value="ARAC-FAMILY TRANSCRIPTIONAL REGULATOR"/>
    <property type="match status" value="1"/>
</dbReference>
<dbReference type="PROSITE" id="PS01124">
    <property type="entry name" value="HTH_ARAC_FAMILY_2"/>
    <property type="match status" value="1"/>
</dbReference>
<evidence type="ECO:0000313" key="5">
    <source>
        <dbReference type="EMBL" id="QEC73613.1"/>
    </source>
</evidence>
<dbReference type="KEGG" id="agi:FSB73_20035"/>
<dbReference type="AlphaFoldDB" id="A0A5B8VQT1"/>
<evidence type="ECO:0000259" key="4">
    <source>
        <dbReference type="PROSITE" id="PS01124"/>
    </source>
</evidence>
<dbReference type="RefSeq" id="WP_146786348.1">
    <property type="nucleotide sequence ID" value="NZ_CP042434.1"/>
</dbReference>
<keyword evidence="2" id="KW-0238">DNA-binding</keyword>
<dbReference type="InterPro" id="IPR018060">
    <property type="entry name" value="HTH_AraC"/>
</dbReference>
<evidence type="ECO:0000256" key="3">
    <source>
        <dbReference type="ARBA" id="ARBA00023163"/>
    </source>
</evidence>
<keyword evidence="3" id="KW-0804">Transcription</keyword>
<dbReference type="PROSITE" id="PS00041">
    <property type="entry name" value="HTH_ARAC_FAMILY_1"/>
    <property type="match status" value="1"/>
</dbReference>
<evidence type="ECO:0000313" key="6">
    <source>
        <dbReference type="Proteomes" id="UP000321291"/>
    </source>
</evidence>
<evidence type="ECO:0000256" key="2">
    <source>
        <dbReference type="ARBA" id="ARBA00023125"/>
    </source>
</evidence>
<name>A0A5B8VQT1_9BACT</name>
<dbReference type="Pfam" id="PF12833">
    <property type="entry name" value="HTH_18"/>
    <property type="match status" value="1"/>
</dbReference>
<dbReference type="SMART" id="SM00342">
    <property type="entry name" value="HTH_ARAC"/>
    <property type="match status" value="1"/>
</dbReference>
<dbReference type="Gene3D" id="1.10.10.60">
    <property type="entry name" value="Homeodomain-like"/>
    <property type="match status" value="1"/>
</dbReference>
<organism evidence="5 6">
    <name type="scientific">Arachidicoccus ginsenosidivorans</name>
    <dbReference type="NCBI Taxonomy" id="496057"/>
    <lineage>
        <taxon>Bacteria</taxon>
        <taxon>Pseudomonadati</taxon>
        <taxon>Bacteroidota</taxon>
        <taxon>Chitinophagia</taxon>
        <taxon>Chitinophagales</taxon>
        <taxon>Chitinophagaceae</taxon>
        <taxon>Arachidicoccus</taxon>
    </lineage>
</organism>
<dbReference type="InterPro" id="IPR009057">
    <property type="entry name" value="Homeodomain-like_sf"/>
</dbReference>
<dbReference type="EMBL" id="CP042434">
    <property type="protein sequence ID" value="QEC73613.1"/>
    <property type="molecule type" value="Genomic_DNA"/>
</dbReference>
<evidence type="ECO:0000256" key="1">
    <source>
        <dbReference type="ARBA" id="ARBA00023015"/>
    </source>
</evidence>
<feature type="domain" description="HTH araC/xylS-type" evidence="4">
    <location>
        <begin position="228"/>
        <end position="330"/>
    </location>
</feature>
<reference evidence="5 6" key="1">
    <citation type="journal article" date="2017" name="Int. J. Syst. Evol. Microbiol.">
        <title>Arachidicoccus ginsenosidivorans sp. nov., with ginsenoside-converting activity isolated from ginseng cultivating soil.</title>
        <authorList>
            <person name="Siddiqi M.Z."/>
            <person name="Aslam Z."/>
            <person name="Im W.T."/>
        </authorList>
    </citation>
    <scope>NUCLEOTIDE SEQUENCE [LARGE SCALE GENOMIC DNA]</scope>
    <source>
        <strain evidence="5 6">Gsoil 809</strain>
    </source>
</reference>
<dbReference type="SUPFAM" id="SSF46689">
    <property type="entry name" value="Homeodomain-like"/>
    <property type="match status" value="1"/>
</dbReference>
<dbReference type="GO" id="GO:0003700">
    <property type="term" value="F:DNA-binding transcription factor activity"/>
    <property type="evidence" value="ECO:0007669"/>
    <property type="project" value="InterPro"/>
</dbReference>